<evidence type="ECO:0000313" key="1">
    <source>
        <dbReference type="EMBL" id="MER3120749.1"/>
    </source>
</evidence>
<dbReference type="EMBL" id="JBEOME010000002">
    <property type="protein sequence ID" value="MER3120749.1"/>
    <property type="molecule type" value="Genomic_DNA"/>
</dbReference>
<keyword evidence="2" id="KW-1185">Reference proteome</keyword>
<name>A0ABV1S2J7_BACAB</name>
<comment type="caution">
    <text evidence="1">The sequence shown here is derived from an EMBL/GenBank/DDBJ whole genome shotgun (WGS) entry which is preliminary data.</text>
</comment>
<dbReference type="RefSeq" id="WP_175580575.1">
    <property type="nucleotide sequence ID" value="NZ_CP140276.1"/>
</dbReference>
<sequence>MLKWYKPIYFININEKQLPEVFQYLEQKQRFAYAEACYIVYADEHGKQGRFEEATAADQKVLETHLKTYRQNENRPCRVCFFMGTDWVRTLSVFFRSALFLLERLSIESY</sequence>
<evidence type="ECO:0000313" key="2">
    <source>
        <dbReference type="Proteomes" id="UP001467674"/>
    </source>
</evidence>
<proteinExistence type="predicted"/>
<protein>
    <submittedName>
        <fullName evidence="1">Uncharacterized protein</fullName>
    </submittedName>
</protein>
<reference evidence="1 2" key="1">
    <citation type="submission" date="2024-06" db="EMBL/GenBank/DDBJ databases">
        <title>Construction of an artificial bacterial consortium using nitrogen cycle bacteria from Cuatro Cienegas Basin and a mangrove forest.</title>
        <authorList>
            <person name="Aguilera-Najera D."/>
            <person name="Marquez-Cianci L."/>
            <person name="Martinez-Perez E."/>
            <person name="Rosas-Barrera M."/>
            <person name="Rodriguez-Cruz U.E."/>
            <person name="Tapia-Lopez R."/>
            <person name="Eguiarte L.E."/>
            <person name="Souza-Saldivar V."/>
        </authorList>
    </citation>
    <scope>NUCLEOTIDE SEQUENCE [LARGE SCALE GENOMIC DNA]</scope>
    <source>
        <strain evidence="1 2">S14-15</strain>
    </source>
</reference>
<gene>
    <name evidence="1" type="ORF">ABQG71_06040</name>
</gene>
<dbReference type="Proteomes" id="UP001467674">
    <property type="component" value="Unassembled WGS sequence"/>
</dbReference>
<organism evidence="1 2">
    <name type="scientific">Bacillus altitudinis</name>
    <dbReference type="NCBI Taxonomy" id="293387"/>
    <lineage>
        <taxon>Bacteria</taxon>
        <taxon>Bacillati</taxon>
        <taxon>Bacillota</taxon>
        <taxon>Bacilli</taxon>
        <taxon>Bacillales</taxon>
        <taxon>Bacillaceae</taxon>
        <taxon>Bacillus</taxon>
    </lineage>
</organism>
<accession>A0ABV1S2J7</accession>